<comment type="caution">
    <text evidence="1">The sequence shown here is derived from an EMBL/GenBank/DDBJ whole genome shotgun (WGS) entry which is preliminary data.</text>
</comment>
<protein>
    <recommendedName>
        <fullName evidence="3">Cytidylate kinase</fullName>
    </recommendedName>
</protein>
<reference evidence="1 2" key="2">
    <citation type="submission" date="2024-09" db="EMBL/GenBank/DDBJ databases">
        <title>Draft genome sequence of Candidatus Magnetaquicoccaceae bacterium FCR-1.</title>
        <authorList>
            <person name="Shimoshige H."/>
            <person name="Shimamura S."/>
            <person name="Taoka A."/>
            <person name="Kobayashi H."/>
            <person name="Maekawa T."/>
        </authorList>
    </citation>
    <scope>NUCLEOTIDE SEQUENCE [LARGE SCALE GENOMIC DNA]</scope>
    <source>
        <strain evidence="1 2">FCR-1</strain>
    </source>
</reference>
<evidence type="ECO:0000313" key="2">
    <source>
        <dbReference type="Proteomes" id="UP001628193"/>
    </source>
</evidence>
<dbReference type="Pfam" id="PF13189">
    <property type="entry name" value="Cytidylate_kin2"/>
    <property type="match status" value="1"/>
</dbReference>
<dbReference type="EMBL" id="BAAFGK010000004">
    <property type="protein sequence ID" value="GAB0056841.1"/>
    <property type="molecule type" value="Genomic_DNA"/>
</dbReference>
<dbReference type="RefSeq" id="WP_420904561.1">
    <property type="nucleotide sequence ID" value="NZ_BAAFGK010000004.1"/>
</dbReference>
<evidence type="ECO:0008006" key="3">
    <source>
        <dbReference type="Google" id="ProtNLM"/>
    </source>
</evidence>
<dbReference type="InterPro" id="IPR027417">
    <property type="entry name" value="P-loop_NTPase"/>
</dbReference>
<keyword evidence="2" id="KW-1185">Reference proteome</keyword>
<name>A0ABQ0C7I4_9PROT</name>
<dbReference type="Proteomes" id="UP001628193">
    <property type="component" value="Unassembled WGS sequence"/>
</dbReference>
<reference evidence="1 2" key="1">
    <citation type="submission" date="2024-05" db="EMBL/GenBank/DDBJ databases">
        <authorList>
            <consortium name="Candidatus Magnetaquicoccaceae bacterium FCR-1 genome sequencing consortium"/>
            <person name="Shimoshige H."/>
            <person name="Shimamura S."/>
            <person name="Taoka A."/>
            <person name="Kobayashi H."/>
            <person name="Maekawa T."/>
        </authorList>
    </citation>
    <scope>NUCLEOTIDE SEQUENCE [LARGE SCALE GENOMIC DNA]</scope>
    <source>
        <strain evidence="1 2">FCR-1</strain>
    </source>
</reference>
<gene>
    <name evidence="1" type="ORF">SIID45300_01156</name>
</gene>
<accession>A0ABQ0C7I4</accession>
<dbReference type="SUPFAM" id="SSF52540">
    <property type="entry name" value="P-loop containing nucleoside triphosphate hydrolases"/>
    <property type="match status" value="1"/>
</dbReference>
<evidence type="ECO:0000313" key="1">
    <source>
        <dbReference type="EMBL" id="GAB0056841.1"/>
    </source>
</evidence>
<organism evidence="1 2">
    <name type="scientific">Candidatus Magnetaquiglobus chichijimensis</name>
    <dbReference type="NCBI Taxonomy" id="3141448"/>
    <lineage>
        <taxon>Bacteria</taxon>
        <taxon>Pseudomonadati</taxon>
        <taxon>Pseudomonadota</taxon>
        <taxon>Magnetococcia</taxon>
        <taxon>Magnetococcales</taxon>
        <taxon>Candidatus Magnetaquicoccaceae</taxon>
        <taxon>Candidatus Magnetaquiglobus</taxon>
    </lineage>
</organism>
<dbReference type="Gene3D" id="3.40.50.300">
    <property type="entry name" value="P-loop containing nucleotide triphosphate hydrolases"/>
    <property type="match status" value="1"/>
</dbReference>
<sequence length="230" mass="25517">MTNTPLHLVQAILDAGRYEPETHAEAPAMPKPLVTISRFYGAAGSNTSKLLADRLGVHLYDKELLTTIVNKTKGDKELLARLDEHVRGLVDEMLISFFSKKSITSDQYYRYMAKVILGIAPLGGVIVGRAAHLLLSPTKAFRVRLEGSLATCVERLAKNKNIKPDKAAKLILETNKERDQFERQVAKRFPGAHHGFDLTVNTDRFAPEQAVQVIIAAMREAGFQTPEQPV</sequence>
<proteinExistence type="predicted"/>